<dbReference type="PANTHER" id="PTHR43488:SF2">
    <property type="entry name" value="GLUTAMATE-PYRUVATE AMINOTRANSFERASE ALAA"/>
    <property type="match status" value="1"/>
</dbReference>
<feature type="domain" description="Aminotransferase class I/classII large" evidence="7">
    <location>
        <begin position="62"/>
        <end position="395"/>
    </location>
</feature>
<keyword evidence="9" id="KW-1185">Reference proteome</keyword>
<comment type="cofactor">
    <cofactor evidence="1">
        <name>pyridoxal 5'-phosphate</name>
        <dbReference type="ChEBI" id="CHEBI:597326"/>
    </cofactor>
</comment>
<dbReference type="GO" id="GO:0004021">
    <property type="term" value="F:L-alanine:2-oxoglutarate aminotransferase activity"/>
    <property type="evidence" value="ECO:0007669"/>
    <property type="project" value="UniProtKB-EC"/>
</dbReference>
<gene>
    <name evidence="8" type="ORF">nbrc107696_45040</name>
</gene>
<proteinExistence type="inferred from homology"/>
<evidence type="ECO:0000256" key="3">
    <source>
        <dbReference type="ARBA" id="ARBA00022576"/>
    </source>
</evidence>
<dbReference type="InterPro" id="IPR015421">
    <property type="entry name" value="PyrdxlP-dep_Trfase_major"/>
</dbReference>
<dbReference type="InterPro" id="IPR051926">
    <property type="entry name" value="Ala_Aminotransferase"/>
</dbReference>
<dbReference type="InterPro" id="IPR004839">
    <property type="entry name" value="Aminotransferase_I/II_large"/>
</dbReference>
<evidence type="ECO:0000256" key="2">
    <source>
        <dbReference type="ARBA" id="ARBA00007441"/>
    </source>
</evidence>
<dbReference type="PANTHER" id="PTHR43488">
    <property type="entry name" value="GLUTAMATE-PYRUVATE AMINOTRANSFERASE ALAA"/>
    <property type="match status" value="1"/>
</dbReference>
<sequence length="420" mass="45422">MTTFRQSHRLRNVRYDVRGPILTEAMRLEAQGHDVLRLNLGNMRPFGLEADPEIVAAVTAGLDAAQAYSDSRGLPQAREAVADHYRRQGVGAVSSDDVFLGNGVSELITLTLQALVNPGDEILVPAPDYPTWTGAVHLTGGVPVHYLADEANGWNPSIDDIESKITPRTTALVLINPNNPTGAVYSEETVRGIADIARRHGLVLLSDEIYEELVFGDARHHHAARAAGDDVLCLTFGGLSKSYRVCGYRAGWVVATGPLEEASDLLEGLTLLANMRVCPNVTGQHAIPAALGSERSPETVDPGGRLEHRLAHTAAALNAIPGVSCVAPRGALYCFPRIDTEMYGITDDEEFVVDLLRSEHLLVTHGTGFNWPEPDHFRIVCLPDTDVLDRALASIADYLARRREAVRVGGRALAATARRS</sequence>
<evidence type="ECO:0000259" key="7">
    <source>
        <dbReference type="Pfam" id="PF00155"/>
    </source>
</evidence>
<dbReference type="EMBL" id="BJOV01000005">
    <property type="protein sequence ID" value="GEE04058.1"/>
    <property type="molecule type" value="Genomic_DNA"/>
</dbReference>
<keyword evidence="3 8" id="KW-0032">Aminotransferase</keyword>
<evidence type="ECO:0000313" key="8">
    <source>
        <dbReference type="EMBL" id="GEE04058.1"/>
    </source>
</evidence>
<dbReference type="Pfam" id="PF00155">
    <property type="entry name" value="Aminotran_1_2"/>
    <property type="match status" value="1"/>
</dbReference>
<evidence type="ECO:0000256" key="1">
    <source>
        <dbReference type="ARBA" id="ARBA00001933"/>
    </source>
</evidence>
<evidence type="ECO:0000256" key="6">
    <source>
        <dbReference type="ARBA" id="ARBA00026106"/>
    </source>
</evidence>
<evidence type="ECO:0000256" key="4">
    <source>
        <dbReference type="ARBA" id="ARBA00022679"/>
    </source>
</evidence>
<protein>
    <recommendedName>
        <fullName evidence="6">alanine transaminase</fullName>
        <ecNumber evidence="6">2.6.1.2</ecNumber>
    </recommendedName>
</protein>
<organism evidence="8 9">
    <name type="scientific">Gordonia spumicola</name>
    <dbReference type="NCBI Taxonomy" id="589161"/>
    <lineage>
        <taxon>Bacteria</taxon>
        <taxon>Bacillati</taxon>
        <taxon>Actinomycetota</taxon>
        <taxon>Actinomycetes</taxon>
        <taxon>Mycobacteriales</taxon>
        <taxon>Gordoniaceae</taxon>
        <taxon>Gordonia</taxon>
    </lineage>
</organism>
<name>A0A7I9VFB4_9ACTN</name>
<evidence type="ECO:0000313" key="9">
    <source>
        <dbReference type="Proteomes" id="UP000444960"/>
    </source>
</evidence>
<dbReference type="InterPro" id="IPR015424">
    <property type="entry name" value="PyrdxlP-dep_Trfase"/>
</dbReference>
<dbReference type="SUPFAM" id="SSF53383">
    <property type="entry name" value="PLP-dependent transferases"/>
    <property type="match status" value="1"/>
</dbReference>
<keyword evidence="4 8" id="KW-0808">Transferase</keyword>
<dbReference type="Proteomes" id="UP000444960">
    <property type="component" value="Unassembled WGS sequence"/>
</dbReference>
<accession>A0A7I9VFB4</accession>
<dbReference type="Gene3D" id="3.90.1150.10">
    <property type="entry name" value="Aspartate Aminotransferase, domain 1"/>
    <property type="match status" value="1"/>
</dbReference>
<dbReference type="RefSeq" id="WP_161897469.1">
    <property type="nucleotide sequence ID" value="NZ_BJOV01000005.1"/>
</dbReference>
<keyword evidence="5" id="KW-0663">Pyridoxal phosphate</keyword>
<dbReference type="InterPro" id="IPR015422">
    <property type="entry name" value="PyrdxlP-dep_Trfase_small"/>
</dbReference>
<dbReference type="EC" id="2.6.1.2" evidence="6"/>
<evidence type="ECO:0000256" key="5">
    <source>
        <dbReference type="ARBA" id="ARBA00022898"/>
    </source>
</evidence>
<dbReference type="CDD" id="cd00609">
    <property type="entry name" value="AAT_like"/>
    <property type="match status" value="1"/>
</dbReference>
<dbReference type="GO" id="GO:0030170">
    <property type="term" value="F:pyridoxal phosphate binding"/>
    <property type="evidence" value="ECO:0007669"/>
    <property type="project" value="InterPro"/>
</dbReference>
<reference evidence="9" key="1">
    <citation type="submission" date="2019-06" db="EMBL/GenBank/DDBJ databases">
        <title>Gordonia isolated from sludge of a wastewater treatment plant.</title>
        <authorList>
            <person name="Tamura T."/>
            <person name="Aoyama K."/>
            <person name="Kang Y."/>
            <person name="Saito S."/>
            <person name="Akiyama N."/>
            <person name="Yazawa K."/>
            <person name="Gonoi T."/>
            <person name="Mikami Y."/>
        </authorList>
    </citation>
    <scope>NUCLEOTIDE SEQUENCE [LARGE SCALE GENOMIC DNA]</scope>
    <source>
        <strain evidence="9">NBRC 107696</strain>
    </source>
</reference>
<dbReference type="Gene3D" id="3.40.640.10">
    <property type="entry name" value="Type I PLP-dependent aspartate aminotransferase-like (Major domain)"/>
    <property type="match status" value="1"/>
</dbReference>
<dbReference type="AlphaFoldDB" id="A0A7I9VFB4"/>
<comment type="similarity">
    <text evidence="2">Belongs to the class-I pyridoxal-phosphate-dependent aminotransferase family.</text>
</comment>
<dbReference type="OrthoDB" id="9763453at2"/>
<comment type="caution">
    <text evidence="8">The sequence shown here is derived from an EMBL/GenBank/DDBJ whole genome shotgun (WGS) entry which is preliminary data.</text>
</comment>